<name>A0A949PN14_9HYPH</name>
<gene>
    <name evidence="1" type="ORF">KUG47_09580</name>
</gene>
<reference evidence="1 2" key="1">
    <citation type="submission" date="2021-06" db="EMBL/GenBank/DDBJ databases">
        <title>Falsochrobactrum tianjin sp.nov., a new petroleum-degrading bacteria isolated from oily soils.</title>
        <authorList>
            <person name="Chen G."/>
            <person name="Chen H."/>
            <person name="Tian J."/>
            <person name="Qing J."/>
            <person name="Zhong L."/>
            <person name="Ma W."/>
            <person name="Song Y."/>
            <person name="Cui X."/>
            <person name="Yan B."/>
        </authorList>
    </citation>
    <scope>NUCLEOTIDE SEQUENCE [LARGE SCALE GENOMIC DNA]</scope>
    <source>
        <strain evidence="1 2">TDYN1</strain>
    </source>
</reference>
<evidence type="ECO:0008006" key="3">
    <source>
        <dbReference type="Google" id="ProtNLM"/>
    </source>
</evidence>
<evidence type="ECO:0000313" key="1">
    <source>
        <dbReference type="EMBL" id="MBV2143748.1"/>
    </source>
</evidence>
<keyword evidence="2" id="KW-1185">Reference proteome</keyword>
<sequence>MSRTLEFLLEKYGPTLDSDELGEVLNRRPATVKAALSIRVEEWAKVLHARRVKVGRKFYYPTEAVADLLAGNLLSQPVPGPANLAAKNSIKPEESDDA</sequence>
<evidence type="ECO:0000313" key="2">
    <source>
        <dbReference type="Proteomes" id="UP000752297"/>
    </source>
</evidence>
<protein>
    <recommendedName>
        <fullName evidence="3">DNA-binding protein</fullName>
    </recommendedName>
</protein>
<dbReference type="RefSeq" id="WP_217677728.1">
    <property type="nucleotide sequence ID" value="NZ_JAHRVA010000003.1"/>
</dbReference>
<accession>A0A949PN14</accession>
<dbReference type="Proteomes" id="UP000752297">
    <property type="component" value="Unassembled WGS sequence"/>
</dbReference>
<dbReference type="AlphaFoldDB" id="A0A949PN14"/>
<organism evidence="1 2">
    <name type="scientific">Falsochrobactrum tianjinense</name>
    <dbReference type="NCBI Taxonomy" id="2706015"/>
    <lineage>
        <taxon>Bacteria</taxon>
        <taxon>Pseudomonadati</taxon>
        <taxon>Pseudomonadota</taxon>
        <taxon>Alphaproteobacteria</taxon>
        <taxon>Hyphomicrobiales</taxon>
        <taxon>Brucellaceae</taxon>
        <taxon>Falsochrobactrum</taxon>
    </lineage>
</organism>
<proteinExistence type="predicted"/>
<dbReference type="EMBL" id="JAHRVA010000003">
    <property type="protein sequence ID" value="MBV2143748.1"/>
    <property type="molecule type" value="Genomic_DNA"/>
</dbReference>
<comment type="caution">
    <text evidence="1">The sequence shown here is derived from an EMBL/GenBank/DDBJ whole genome shotgun (WGS) entry which is preliminary data.</text>
</comment>